<proteinExistence type="predicted"/>
<reference evidence="1" key="1">
    <citation type="submission" date="2016-07" db="EMBL/GenBank/DDBJ databases">
        <authorList>
            <person name="Bretaudeau A."/>
        </authorList>
    </citation>
    <scope>NUCLEOTIDE SEQUENCE</scope>
    <source>
        <strain evidence="1">Rice</strain>
        <tissue evidence="1">Whole body</tissue>
    </source>
</reference>
<name>A0A2H1WVT1_SPOFR</name>
<evidence type="ECO:0000313" key="1">
    <source>
        <dbReference type="EMBL" id="SOQ57175.1"/>
    </source>
</evidence>
<dbReference type="AlphaFoldDB" id="A0A2H1WVT1"/>
<dbReference type="EMBL" id="ODYU01011437">
    <property type="protein sequence ID" value="SOQ57175.1"/>
    <property type="molecule type" value="Genomic_DNA"/>
</dbReference>
<protein>
    <submittedName>
        <fullName evidence="1">SFRICE_037434</fullName>
    </submittedName>
</protein>
<dbReference type="PRINTS" id="PR01345">
    <property type="entry name" value="CERVTRCPTASE"/>
</dbReference>
<sequence>MDYHLGGERIQRVYSVKDLGVLFDPRLTFHDHMREVTKDSYRRLGFVIRNMREFDNISAIKLVYMAVVRSKLESASVVWNPYETTYALMVEKVQKAFLRTLRGESDCPEIVSRVVRLSVPRLLTHQLRPRQHPLLAVPEARTVAHANSPLVRVLTMLNSLLTSAPECDLFALRWIDVCRECLRFCERMDVSCILTLTILLAV</sequence>
<accession>A0A2H1WVT1</accession>
<organism evidence="1">
    <name type="scientific">Spodoptera frugiperda</name>
    <name type="common">Fall armyworm</name>
    <dbReference type="NCBI Taxonomy" id="7108"/>
    <lineage>
        <taxon>Eukaryota</taxon>
        <taxon>Metazoa</taxon>
        <taxon>Ecdysozoa</taxon>
        <taxon>Arthropoda</taxon>
        <taxon>Hexapoda</taxon>
        <taxon>Insecta</taxon>
        <taxon>Pterygota</taxon>
        <taxon>Neoptera</taxon>
        <taxon>Endopterygota</taxon>
        <taxon>Lepidoptera</taxon>
        <taxon>Glossata</taxon>
        <taxon>Ditrysia</taxon>
        <taxon>Noctuoidea</taxon>
        <taxon>Noctuidae</taxon>
        <taxon>Amphipyrinae</taxon>
        <taxon>Spodoptera</taxon>
    </lineage>
</organism>
<gene>
    <name evidence="1" type="ORF">SFRICE_037434</name>
</gene>